<reference evidence="1" key="1">
    <citation type="journal article" date="2023" name="Plant J.">
        <title>The genome of the king protea, Protea cynaroides.</title>
        <authorList>
            <person name="Chang J."/>
            <person name="Duong T.A."/>
            <person name="Schoeman C."/>
            <person name="Ma X."/>
            <person name="Roodt D."/>
            <person name="Barker N."/>
            <person name="Li Z."/>
            <person name="Van de Peer Y."/>
            <person name="Mizrachi E."/>
        </authorList>
    </citation>
    <scope>NUCLEOTIDE SEQUENCE</scope>
    <source>
        <tissue evidence="1">Young leaves</tissue>
    </source>
</reference>
<gene>
    <name evidence="1" type="ORF">NE237_012450</name>
</gene>
<comment type="caution">
    <text evidence="1">The sequence shown here is derived from an EMBL/GenBank/DDBJ whole genome shotgun (WGS) entry which is preliminary data.</text>
</comment>
<sequence length="112" mass="12659">MFYVPEHICKAQISYSFPIVVICVRTHSSAKVLVRTLSAHHLLQPKEGAPTHISARFRNCNYRFCKLLGRITTRVIPPSTTTCSDRASRLLRCESPSTNSIITLVLPFNNCR</sequence>
<dbReference type="AlphaFoldDB" id="A0A9Q0JY11"/>
<name>A0A9Q0JY11_9MAGN</name>
<protein>
    <submittedName>
        <fullName evidence="1">Uncharacterized protein</fullName>
    </submittedName>
</protein>
<evidence type="ECO:0000313" key="1">
    <source>
        <dbReference type="EMBL" id="KAJ4955667.1"/>
    </source>
</evidence>
<dbReference type="Proteomes" id="UP001141806">
    <property type="component" value="Unassembled WGS sequence"/>
</dbReference>
<keyword evidence="2" id="KW-1185">Reference proteome</keyword>
<organism evidence="1 2">
    <name type="scientific">Protea cynaroides</name>
    <dbReference type="NCBI Taxonomy" id="273540"/>
    <lineage>
        <taxon>Eukaryota</taxon>
        <taxon>Viridiplantae</taxon>
        <taxon>Streptophyta</taxon>
        <taxon>Embryophyta</taxon>
        <taxon>Tracheophyta</taxon>
        <taxon>Spermatophyta</taxon>
        <taxon>Magnoliopsida</taxon>
        <taxon>Proteales</taxon>
        <taxon>Proteaceae</taxon>
        <taxon>Protea</taxon>
    </lineage>
</organism>
<dbReference type="EMBL" id="JAMYWD010000011">
    <property type="protein sequence ID" value="KAJ4955667.1"/>
    <property type="molecule type" value="Genomic_DNA"/>
</dbReference>
<accession>A0A9Q0JY11</accession>
<proteinExistence type="predicted"/>
<evidence type="ECO:0000313" key="2">
    <source>
        <dbReference type="Proteomes" id="UP001141806"/>
    </source>
</evidence>